<accession>A0ACC2XDT0</accession>
<organism evidence="1 2">
    <name type="scientific">Naganishia onofrii</name>
    <dbReference type="NCBI Taxonomy" id="1851511"/>
    <lineage>
        <taxon>Eukaryota</taxon>
        <taxon>Fungi</taxon>
        <taxon>Dikarya</taxon>
        <taxon>Basidiomycota</taxon>
        <taxon>Agaricomycotina</taxon>
        <taxon>Tremellomycetes</taxon>
        <taxon>Filobasidiales</taxon>
        <taxon>Filobasidiaceae</taxon>
        <taxon>Naganishia</taxon>
    </lineage>
</organism>
<keyword evidence="2" id="KW-1185">Reference proteome</keyword>
<reference evidence="1" key="1">
    <citation type="submission" date="2023-04" db="EMBL/GenBank/DDBJ databases">
        <title>Draft Genome sequencing of Naganishia species isolated from polar environments using Oxford Nanopore Technology.</title>
        <authorList>
            <person name="Leo P."/>
            <person name="Venkateswaran K."/>
        </authorList>
    </citation>
    <scope>NUCLEOTIDE SEQUENCE</scope>
    <source>
        <strain evidence="1">DBVPG 5303</strain>
    </source>
</reference>
<evidence type="ECO:0000313" key="2">
    <source>
        <dbReference type="Proteomes" id="UP001234202"/>
    </source>
</evidence>
<gene>
    <name evidence="1" type="ORF">QFC24_004576</name>
</gene>
<evidence type="ECO:0000313" key="1">
    <source>
        <dbReference type="EMBL" id="KAJ9121993.1"/>
    </source>
</evidence>
<name>A0ACC2XDT0_9TREE</name>
<dbReference type="EMBL" id="JASBWV010000016">
    <property type="protein sequence ID" value="KAJ9121993.1"/>
    <property type="molecule type" value="Genomic_DNA"/>
</dbReference>
<proteinExistence type="predicted"/>
<sequence length="346" mass="38301">MTSDDAVSTSDEEGIMDLDNMFPEPERPATPPPTIHSYSSTLLSHYIPHSRSSKGPAPTLTVQLVGTNPLWGHVLWNAGVSLSDYFLAQSSPGKTPETSIKGSTVLELGAGGGLPSLVCGVLWAGKVVVTDYPEDALLDNLRWNVGENGRLLKQALQDSESAVDEDIAEMVRTWDERMVVAGHLWGKTSSELLDIITDVPTLPSSRSNSNSNPPPSPSSPRKYDILILSDLIFNHSQHLALLQSCEALITPRTGKAYVFHSHHLPQYYLRDLGFFQLAQKRGWVVRRVVKEHRGVMFQEDQGDEEKRATVWGWEMRFSGKGEEGTWDREEHSEGLGKIMDAELGRS</sequence>
<comment type="caution">
    <text evidence="1">The sequence shown here is derived from an EMBL/GenBank/DDBJ whole genome shotgun (WGS) entry which is preliminary data.</text>
</comment>
<dbReference type="Proteomes" id="UP001234202">
    <property type="component" value="Unassembled WGS sequence"/>
</dbReference>
<protein>
    <submittedName>
        <fullName evidence="1">Uncharacterized protein</fullName>
    </submittedName>
</protein>